<comment type="caution">
    <text evidence="1">The sequence shown here is derived from an EMBL/GenBank/DDBJ whole genome shotgun (WGS) entry which is preliminary data.</text>
</comment>
<name>A0A839AFM6_9HYPH</name>
<proteinExistence type="predicted"/>
<dbReference type="InterPro" id="IPR039437">
    <property type="entry name" value="FrzH/put_lumazine-bd"/>
</dbReference>
<dbReference type="Gene3D" id="3.10.450.50">
    <property type="match status" value="1"/>
</dbReference>
<dbReference type="AlphaFoldDB" id="A0A839AFM6"/>
<dbReference type="Pfam" id="PF12893">
    <property type="entry name" value="Lumazine_bd_2"/>
    <property type="match status" value="1"/>
</dbReference>
<dbReference type="EMBL" id="JACFXV010000063">
    <property type="protein sequence ID" value="MBA5778523.1"/>
    <property type="molecule type" value="Genomic_DNA"/>
</dbReference>
<dbReference type="Proteomes" id="UP000541109">
    <property type="component" value="Unassembled WGS sequence"/>
</dbReference>
<evidence type="ECO:0000313" key="1">
    <source>
        <dbReference type="EMBL" id="MBA5778523.1"/>
    </source>
</evidence>
<dbReference type="RefSeq" id="WP_182166892.1">
    <property type="nucleotide sequence ID" value="NZ_JACFXV010000063.1"/>
</dbReference>
<dbReference type="SUPFAM" id="SSF54427">
    <property type="entry name" value="NTF2-like"/>
    <property type="match status" value="1"/>
</dbReference>
<accession>A0A839AFM6</accession>
<sequence>MSNAYSEVLEALEVYLDALYHADEKRINELFHPAALYAMSTDAGGIMTRTTAEYVDVLSKRESPASKGETKNGTIHSIEFGGPSTAIARISGVLGSTAYVDLVTLMKVEGRWRILTKIFHTTPA</sequence>
<evidence type="ECO:0000313" key="2">
    <source>
        <dbReference type="Proteomes" id="UP000541109"/>
    </source>
</evidence>
<gene>
    <name evidence="1" type="ORF">H2509_15450</name>
</gene>
<organism evidence="1 2">
    <name type="scientific">Stappia albiluteola</name>
    <dbReference type="NCBI Taxonomy" id="2758565"/>
    <lineage>
        <taxon>Bacteria</taxon>
        <taxon>Pseudomonadati</taxon>
        <taxon>Pseudomonadota</taxon>
        <taxon>Alphaproteobacteria</taxon>
        <taxon>Hyphomicrobiales</taxon>
        <taxon>Stappiaceae</taxon>
        <taxon>Stappia</taxon>
    </lineage>
</organism>
<dbReference type="InterPro" id="IPR032710">
    <property type="entry name" value="NTF2-like_dom_sf"/>
</dbReference>
<protein>
    <submittedName>
        <fullName evidence="1">Nuclear transport factor 2 family protein</fullName>
    </submittedName>
</protein>
<keyword evidence="2" id="KW-1185">Reference proteome</keyword>
<reference evidence="1 2" key="1">
    <citation type="submission" date="2020-07" db="EMBL/GenBank/DDBJ databases">
        <title>Stappia sp., F7233, whole genome shotgun sequencing project.</title>
        <authorList>
            <person name="Jiang S."/>
            <person name="Liu Z.W."/>
            <person name="Du Z.J."/>
        </authorList>
    </citation>
    <scope>NUCLEOTIDE SEQUENCE [LARGE SCALE GENOMIC DNA]</scope>
    <source>
        <strain evidence="1 2">F7233</strain>
    </source>
</reference>